<evidence type="ECO:0000256" key="4">
    <source>
        <dbReference type="ARBA" id="ARBA00022692"/>
    </source>
</evidence>
<dbReference type="GO" id="GO:0009279">
    <property type="term" value="C:cell outer membrane"/>
    <property type="evidence" value="ECO:0007669"/>
    <property type="project" value="UniProtKB-SubCell"/>
</dbReference>
<protein>
    <submittedName>
        <fullName evidence="12">Efflux transporter outer membrane subunit</fullName>
    </submittedName>
</protein>
<comment type="subcellular location">
    <subcellularLocation>
        <location evidence="1 9">Cell outer membrane</location>
        <topology evidence="1 9">Lipid-anchor</topology>
    </subcellularLocation>
</comment>
<keyword evidence="3 9" id="KW-1134">Transmembrane beta strand</keyword>
<evidence type="ECO:0000313" key="13">
    <source>
        <dbReference type="Proteomes" id="UP000441404"/>
    </source>
</evidence>
<dbReference type="NCBIfam" id="TIGR01845">
    <property type="entry name" value="outer_NodT"/>
    <property type="match status" value="1"/>
</dbReference>
<evidence type="ECO:0000313" key="12">
    <source>
        <dbReference type="EMBL" id="MQU06445.1"/>
    </source>
</evidence>
<dbReference type="InterPro" id="IPR003423">
    <property type="entry name" value="OMP_efflux"/>
</dbReference>
<evidence type="ECO:0000313" key="15">
    <source>
        <dbReference type="Proteomes" id="UP000489190"/>
    </source>
</evidence>
<keyword evidence="7" id="KW-0998">Cell outer membrane</keyword>
<evidence type="ECO:0000256" key="5">
    <source>
        <dbReference type="ARBA" id="ARBA00023136"/>
    </source>
</evidence>
<keyword evidence="8 9" id="KW-0449">Lipoprotein</keyword>
<keyword evidence="5 9" id="KW-0472">Membrane</keyword>
<dbReference type="EMBL" id="WIWI01000013">
    <property type="protein sequence ID" value="MQT88741.1"/>
    <property type="molecule type" value="Genomic_DNA"/>
</dbReference>
<organism evidence="12 14">
    <name type="scientific">Pseudomonas helleri</name>
    <dbReference type="NCBI Taxonomy" id="1608996"/>
    <lineage>
        <taxon>Bacteria</taxon>
        <taxon>Pseudomonadati</taxon>
        <taxon>Pseudomonadota</taxon>
        <taxon>Gammaproteobacteria</taxon>
        <taxon>Pseudomonadales</taxon>
        <taxon>Pseudomonadaceae</taxon>
        <taxon>Pseudomonas</taxon>
    </lineage>
</organism>
<gene>
    <name evidence="12" type="ORF">GHO27_12160</name>
    <name evidence="11" type="ORF">GHO39_06230</name>
    <name evidence="10" type="ORF">GHO40_14335</name>
</gene>
<evidence type="ECO:0000256" key="2">
    <source>
        <dbReference type="ARBA" id="ARBA00007613"/>
    </source>
</evidence>
<proteinExistence type="inferred from homology"/>
<dbReference type="Gene3D" id="1.20.1600.10">
    <property type="entry name" value="Outer membrane efflux proteins (OEP)"/>
    <property type="match status" value="1"/>
</dbReference>
<dbReference type="SUPFAM" id="SSF56954">
    <property type="entry name" value="Outer membrane efflux proteins (OEP)"/>
    <property type="match status" value="1"/>
</dbReference>
<reference evidence="13 14" key="1">
    <citation type="submission" date="2019-10" db="EMBL/GenBank/DDBJ databases">
        <title>Evaluation of single-gene subtyping targets for Pseudomonas.</title>
        <authorList>
            <person name="Reichler S.J."/>
            <person name="Orsi R.H."/>
            <person name="Wiedmann M."/>
            <person name="Martin N.H."/>
            <person name="Murphy S.I."/>
        </authorList>
    </citation>
    <scope>NUCLEOTIDE SEQUENCE [LARGE SCALE GENOMIC DNA]</scope>
    <source>
        <strain evidence="12 14">FSL R10-1637</strain>
        <strain evidence="11 15">FSL R10-3254</strain>
        <strain evidence="10 13">FSL R10-3257</strain>
    </source>
</reference>
<evidence type="ECO:0000256" key="6">
    <source>
        <dbReference type="ARBA" id="ARBA00023139"/>
    </source>
</evidence>
<evidence type="ECO:0000256" key="7">
    <source>
        <dbReference type="ARBA" id="ARBA00023237"/>
    </source>
</evidence>
<evidence type="ECO:0000313" key="14">
    <source>
        <dbReference type="Proteomes" id="UP000478064"/>
    </source>
</evidence>
<keyword evidence="4 9" id="KW-0812">Transmembrane</keyword>
<name>A0A6L5HVI1_9PSED</name>
<dbReference type="Proteomes" id="UP000489190">
    <property type="component" value="Unassembled WGS sequence"/>
</dbReference>
<dbReference type="Gene3D" id="2.20.200.10">
    <property type="entry name" value="Outer membrane efflux proteins (OEP)"/>
    <property type="match status" value="1"/>
</dbReference>
<dbReference type="Proteomes" id="UP000478064">
    <property type="component" value="Unassembled WGS sequence"/>
</dbReference>
<evidence type="ECO:0000256" key="1">
    <source>
        <dbReference type="ARBA" id="ARBA00004459"/>
    </source>
</evidence>
<dbReference type="InterPro" id="IPR010131">
    <property type="entry name" value="MdtP/NodT-like"/>
</dbReference>
<dbReference type="EMBL" id="WIVU01000020">
    <property type="protein sequence ID" value="MQU06445.1"/>
    <property type="molecule type" value="Genomic_DNA"/>
</dbReference>
<comment type="similarity">
    <text evidence="2 9">Belongs to the outer membrane factor (OMF) (TC 1.B.17) family.</text>
</comment>
<dbReference type="EMBL" id="WIWJ01000023">
    <property type="protein sequence ID" value="MQT47890.1"/>
    <property type="molecule type" value="Genomic_DNA"/>
</dbReference>
<evidence type="ECO:0000256" key="9">
    <source>
        <dbReference type="RuleBase" id="RU362097"/>
    </source>
</evidence>
<dbReference type="Proteomes" id="UP000441404">
    <property type="component" value="Unassembled WGS sequence"/>
</dbReference>
<dbReference type="PANTHER" id="PTHR30203:SF32">
    <property type="entry name" value="CATION EFFLUX SYSTEM PROTEIN CUSC"/>
    <property type="match status" value="1"/>
</dbReference>
<evidence type="ECO:0000313" key="11">
    <source>
        <dbReference type="EMBL" id="MQT88741.1"/>
    </source>
</evidence>
<dbReference type="GO" id="GO:0015562">
    <property type="term" value="F:efflux transmembrane transporter activity"/>
    <property type="evidence" value="ECO:0007669"/>
    <property type="project" value="InterPro"/>
</dbReference>
<dbReference type="PROSITE" id="PS51257">
    <property type="entry name" value="PROKAR_LIPOPROTEIN"/>
    <property type="match status" value="1"/>
</dbReference>
<evidence type="ECO:0000256" key="3">
    <source>
        <dbReference type="ARBA" id="ARBA00022452"/>
    </source>
</evidence>
<comment type="caution">
    <text evidence="12">The sequence shown here is derived from an EMBL/GenBank/DDBJ whole genome shotgun (WGS) entry which is preliminary data.</text>
</comment>
<evidence type="ECO:0000256" key="8">
    <source>
        <dbReference type="ARBA" id="ARBA00023288"/>
    </source>
</evidence>
<sequence length="485" mass="52710">MKSHFTHGRSGSGLATLALSVVLAGCAPLTSQTARPPLPVATDWPTEVSQDTPGTAPVELSWRTYVAYPPLQALIETALVNNRDLRLALLRVEEARASYAIQRSDQFPTLGIDAQGGRARVPGDLNYFGQSAVSGDYRADVGLSSWELDLWGRVRSLKDAALQEYLATDQAQRAVRATLIAEVAHGYLGLRELDERLALTRQTIATREESYRIYSRRTEVGSASVFELTQVETLLIQARTLATQLEQARAAQANALGLLLGAPVELPPIHNTEVALRDEAVFTELRVGLPAELLTARPDIAAAEHRLVAANANIHAARAAFFPRIALTGSWGSASTELDGLFEGGSRAWSFMPTISLPIFDGGRRRAGLDLAEVRSDMAVASYEQTIQTAFREVADALSARQWLGQQVGFQREAVDVQTRRARLAQLRYDSGAVTFLEVLDAQRDLLDAQQQLMQVRRSLLDSHVSLYAALGGGSAEPDISTSTP</sequence>
<evidence type="ECO:0000313" key="10">
    <source>
        <dbReference type="EMBL" id="MQT47890.1"/>
    </source>
</evidence>
<dbReference type="Pfam" id="PF02321">
    <property type="entry name" value="OEP"/>
    <property type="match status" value="2"/>
</dbReference>
<keyword evidence="6 9" id="KW-0564">Palmitate</keyword>
<dbReference type="AlphaFoldDB" id="A0A6L5HVI1"/>
<dbReference type="RefSeq" id="WP_153327287.1">
    <property type="nucleotide sequence ID" value="NZ_WIVU01000020.1"/>
</dbReference>
<dbReference type="PANTHER" id="PTHR30203">
    <property type="entry name" value="OUTER MEMBRANE CATION EFFLUX PROTEIN"/>
    <property type="match status" value="1"/>
</dbReference>
<accession>A0A6L5HVI1</accession>